<comment type="similarity">
    <text evidence="2">Belongs to the PpiC/parvulin rotamase family.</text>
</comment>
<comment type="caution">
    <text evidence="10">The sequence shown here is derived from an EMBL/GenBank/DDBJ whole genome shotgun (WGS) entry which is preliminary data.</text>
</comment>
<dbReference type="PANTHER" id="PTHR47245:SF2">
    <property type="entry name" value="PEPTIDYL-PROLYL CIS-TRANS ISOMERASE HP_0175-RELATED"/>
    <property type="match status" value="1"/>
</dbReference>
<dbReference type="EMBL" id="PVZS01000005">
    <property type="protein sequence ID" value="PSC06000.1"/>
    <property type="molecule type" value="Genomic_DNA"/>
</dbReference>
<dbReference type="OrthoDB" id="196786at2"/>
<dbReference type="PROSITE" id="PS01096">
    <property type="entry name" value="PPIC_PPIASE_1"/>
    <property type="match status" value="1"/>
</dbReference>
<evidence type="ECO:0000256" key="1">
    <source>
        <dbReference type="ARBA" id="ARBA00000971"/>
    </source>
</evidence>
<dbReference type="EC" id="5.2.1.8" evidence="3"/>
<keyword evidence="5 8" id="KW-0697">Rotamase</keyword>
<dbReference type="Proteomes" id="UP000239772">
    <property type="component" value="Unassembled WGS sequence"/>
</dbReference>
<keyword evidence="11" id="KW-1185">Reference proteome</keyword>
<dbReference type="SUPFAM" id="SSF109998">
    <property type="entry name" value="Triger factor/SurA peptide-binding domain-like"/>
    <property type="match status" value="1"/>
</dbReference>
<dbReference type="PROSITE" id="PS50198">
    <property type="entry name" value="PPIC_PPIASE_2"/>
    <property type="match status" value="1"/>
</dbReference>
<accession>A0A2T1HWN1</accession>
<dbReference type="Gene3D" id="3.10.50.40">
    <property type="match status" value="1"/>
</dbReference>
<dbReference type="InterPro" id="IPR050245">
    <property type="entry name" value="PrsA_foldase"/>
</dbReference>
<dbReference type="AlphaFoldDB" id="A0A2T1HWN1"/>
<evidence type="ECO:0000256" key="2">
    <source>
        <dbReference type="ARBA" id="ARBA00007656"/>
    </source>
</evidence>
<comment type="catalytic activity">
    <reaction evidence="1">
        <text>[protein]-peptidylproline (omega=180) = [protein]-peptidylproline (omega=0)</text>
        <dbReference type="Rhea" id="RHEA:16237"/>
        <dbReference type="Rhea" id="RHEA-COMP:10747"/>
        <dbReference type="Rhea" id="RHEA-COMP:10748"/>
        <dbReference type="ChEBI" id="CHEBI:83833"/>
        <dbReference type="ChEBI" id="CHEBI:83834"/>
        <dbReference type="EC" id="5.2.1.8"/>
    </reaction>
</comment>
<evidence type="ECO:0000256" key="4">
    <source>
        <dbReference type="ARBA" id="ARBA00018370"/>
    </source>
</evidence>
<sequence>MSCSVQTVSPSRKVVSVNGKVIPRAAIARESQHHPSAKPVEAWQAAARALVVRELLLQEADRLAVEAVPLTDEEGRRETDEEARMRALVEREVRTPEPDEETCQRFYESNRARFRSGDLFEVRHILFAARPDDPAASAQALGGAESAHRALLERPASFEQLAREVSDCPSAGVGGSLGQIGPGQTAPEFDRAIAALRPGEVSAPVRTRYGYHIIRVDRRIEGQVLPFEAVRSRIAAYLAEAVARRALSQFVGILAGRAEIEGFDLAVARGPLLQ</sequence>
<protein>
    <recommendedName>
        <fullName evidence="4">Parvulin-like PPIase</fullName>
        <ecNumber evidence="3">5.2.1.8</ecNumber>
    </recommendedName>
    <alternativeName>
        <fullName evidence="6">Peptidyl-prolyl cis-trans isomerase plp</fullName>
    </alternativeName>
    <alternativeName>
        <fullName evidence="7">Rotamase plp</fullName>
    </alternativeName>
</protein>
<dbReference type="RefSeq" id="WP_106335840.1">
    <property type="nucleotide sequence ID" value="NZ_PVZS01000005.1"/>
</dbReference>
<dbReference type="InterPro" id="IPR027304">
    <property type="entry name" value="Trigger_fact/SurA_dom_sf"/>
</dbReference>
<proteinExistence type="inferred from homology"/>
<evidence type="ECO:0000256" key="5">
    <source>
        <dbReference type="ARBA" id="ARBA00023110"/>
    </source>
</evidence>
<reference evidence="11" key="1">
    <citation type="submission" date="2018-03" db="EMBL/GenBank/DDBJ databases">
        <authorList>
            <person name="Sun L."/>
            <person name="Liu H."/>
            <person name="Chen W."/>
            <person name="Huang K."/>
            <person name="Liu W."/>
            <person name="Gao X."/>
        </authorList>
    </citation>
    <scope>NUCLEOTIDE SEQUENCE [LARGE SCALE GENOMIC DNA]</scope>
    <source>
        <strain evidence="11">SH9</strain>
    </source>
</reference>
<evidence type="ECO:0000313" key="10">
    <source>
        <dbReference type="EMBL" id="PSC06000.1"/>
    </source>
</evidence>
<dbReference type="InterPro" id="IPR023058">
    <property type="entry name" value="PPIase_PpiC_CS"/>
</dbReference>
<dbReference type="InterPro" id="IPR046357">
    <property type="entry name" value="PPIase_dom_sf"/>
</dbReference>
<evidence type="ECO:0000259" key="9">
    <source>
        <dbReference type="PROSITE" id="PS50198"/>
    </source>
</evidence>
<organism evidence="10 11">
    <name type="scientific">Alsobacter soli</name>
    <dbReference type="NCBI Taxonomy" id="2109933"/>
    <lineage>
        <taxon>Bacteria</taxon>
        <taxon>Pseudomonadati</taxon>
        <taxon>Pseudomonadota</taxon>
        <taxon>Alphaproteobacteria</taxon>
        <taxon>Hyphomicrobiales</taxon>
        <taxon>Alsobacteraceae</taxon>
        <taxon>Alsobacter</taxon>
    </lineage>
</organism>
<dbReference type="InterPro" id="IPR000297">
    <property type="entry name" value="PPIase_PpiC"/>
</dbReference>
<evidence type="ECO:0000256" key="6">
    <source>
        <dbReference type="ARBA" id="ARBA00030642"/>
    </source>
</evidence>
<evidence type="ECO:0000256" key="3">
    <source>
        <dbReference type="ARBA" id="ARBA00013194"/>
    </source>
</evidence>
<evidence type="ECO:0000313" key="11">
    <source>
        <dbReference type="Proteomes" id="UP000239772"/>
    </source>
</evidence>
<evidence type="ECO:0000256" key="7">
    <source>
        <dbReference type="ARBA" id="ARBA00031484"/>
    </source>
</evidence>
<keyword evidence="8 10" id="KW-0413">Isomerase</keyword>
<dbReference type="PANTHER" id="PTHR47245">
    <property type="entry name" value="PEPTIDYLPROLYL ISOMERASE"/>
    <property type="match status" value="1"/>
</dbReference>
<evidence type="ECO:0000256" key="8">
    <source>
        <dbReference type="PROSITE-ProRule" id="PRU00278"/>
    </source>
</evidence>
<name>A0A2T1HWN1_9HYPH</name>
<dbReference type="GO" id="GO:0003755">
    <property type="term" value="F:peptidyl-prolyl cis-trans isomerase activity"/>
    <property type="evidence" value="ECO:0007669"/>
    <property type="project" value="UniProtKB-KW"/>
</dbReference>
<feature type="domain" description="PpiC" evidence="9">
    <location>
        <begin position="117"/>
        <end position="218"/>
    </location>
</feature>
<gene>
    <name evidence="10" type="ORF">SLNSH_06395</name>
</gene>
<dbReference type="SUPFAM" id="SSF54534">
    <property type="entry name" value="FKBP-like"/>
    <property type="match status" value="1"/>
</dbReference>
<dbReference type="Pfam" id="PF00639">
    <property type="entry name" value="Rotamase"/>
    <property type="match status" value="1"/>
</dbReference>